<dbReference type="SUPFAM" id="SSF56194">
    <property type="entry name" value="Uridine diphospho-N-Acetylenolpyruvylglucosamine reductase, MurB, C-terminal domain"/>
    <property type="match status" value="1"/>
</dbReference>
<dbReference type="EMBL" id="BMEO01000008">
    <property type="protein sequence ID" value="GGF98174.1"/>
    <property type="molecule type" value="Genomic_DNA"/>
</dbReference>
<dbReference type="GO" id="GO:0008762">
    <property type="term" value="F:UDP-N-acetylmuramate dehydrogenase activity"/>
    <property type="evidence" value="ECO:0007669"/>
    <property type="project" value="UniProtKB-UniRule"/>
</dbReference>
<keyword evidence="11 20" id="KW-0274">FAD</keyword>
<dbReference type="PROSITE" id="PS51387">
    <property type="entry name" value="FAD_PCMH"/>
    <property type="match status" value="1"/>
</dbReference>
<sequence>MDSQHKLKPFNTLRLDSVCERYVPINSLSDLESLPRDLKVSDMLILAGGSNVLLSPVINRLVAHIQPRNHIQIVDNLVVAWAGTSWHELVVWAVSKQLGGIENLALIPGTVGAAPIQNIGAYGVEIKDVLAWVEIYNWHTGGYHRLSNEDCHFSYRHSLFRYHDQPWIISRVGLDLRPNRPVNLSYPALNQYLSDNKNPSYADVAKAVTEIRQSKLPNPTQLPNAGSFFKNPVIDRHQAEKLAAKHKKIPLYPVPNKPDIKKTSAAWLLEKCHFKGKRHGDAGFYDKHALILVNHGRATHQDIFTLIQSAKKAVKSKFGITLEEEVRIV</sequence>
<name>A0A917FRN5_9GAMM</name>
<dbReference type="InterPro" id="IPR006094">
    <property type="entry name" value="Oxid_FAD_bind_N"/>
</dbReference>
<evidence type="ECO:0000256" key="7">
    <source>
        <dbReference type="ARBA" id="ARBA00015188"/>
    </source>
</evidence>
<comment type="caution">
    <text evidence="22">The sequence shown here is derived from an EMBL/GenBank/DDBJ whole genome shotgun (WGS) entry which is preliminary data.</text>
</comment>
<evidence type="ECO:0000256" key="15">
    <source>
        <dbReference type="ARBA" id="ARBA00023002"/>
    </source>
</evidence>
<comment type="cofactor">
    <cofactor evidence="1 20">
        <name>FAD</name>
        <dbReference type="ChEBI" id="CHEBI:57692"/>
    </cofactor>
</comment>
<dbReference type="AlphaFoldDB" id="A0A917FRN5"/>
<keyword evidence="17 20" id="KW-0961">Cell wall biogenesis/degradation</keyword>
<dbReference type="GO" id="GO:0051301">
    <property type="term" value="P:cell division"/>
    <property type="evidence" value="ECO:0007669"/>
    <property type="project" value="UniProtKB-KW"/>
</dbReference>
<dbReference type="InterPro" id="IPR036318">
    <property type="entry name" value="FAD-bd_PCMH-like_sf"/>
</dbReference>
<evidence type="ECO:0000256" key="12">
    <source>
        <dbReference type="ARBA" id="ARBA00022857"/>
    </source>
</evidence>
<dbReference type="InterPro" id="IPR036635">
    <property type="entry name" value="MurB_C_sf"/>
</dbReference>
<dbReference type="NCBIfam" id="TIGR00179">
    <property type="entry name" value="murB"/>
    <property type="match status" value="1"/>
</dbReference>
<comment type="subcellular location">
    <subcellularLocation>
        <location evidence="3 20">Cytoplasm</location>
    </subcellularLocation>
</comment>
<reference evidence="22" key="1">
    <citation type="journal article" date="2014" name="Int. J. Syst. Evol. Microbiol.">
        <title>Complete genome sequence of Corynebacterium casei LMG S-19264T (=DSM 44701T), isolated from a smear-ripened cheese.</title>
        <authorList>
            <consortium name="US DOE Joint Genome Institute (JGI-PGF)"/>
            <person name="Walter F."/>
            <person name="Albersmeier A."/>
            <person name="Kalinowski J."/>
            <person name="Ruckert C."/>
        </authorList>
    </citation>
    <scope>NUCLEOTIDE SEQUENCE</scope>
    <source>
        <strain evidence="22">CGMCC 1.12181</strain>
    </source>
</reference>
<evidence type="ECO:0000256" key="2">
    <source>
        <dbReference type="ARBA" id="ARBA00003921"/>
    </source>
</evidence>
<evidence type="ECO:0000256" key="18">
    <source>
        <dbReference type="ARBA" id="ARBA00031026"/>
    </source>
</evidence>
<evidence type="ECO:0000256" key="3">
    <source>
        <dbReference type="ARBA" id="ARBA00004496"/>
    </source>
</evidence>
<keyword evidence="12 20" id="KW-0521">NADP</keyword>
<dbReference type="InterPro" id="IPR016167">
    <property type="entry name" value="FAD-bd_PCMH_sub1"/>
</dbReference>
<evidence type="ECO:0000313" key="23">
    <source>
        <dbReference type="Proteomes" id="UP000605253"/>
    </source>
</evidence>
<dbReference type="InterPro" id="IPR016166">
    <property type="entry name" value="FAD-bd_PCMH"/>
</dbReference>
<proteinExistence type="inferred from homology"/>
<feature type="active site" evidence="20">
    <location>
        <position position="156"/>
    </location>
</feature>
<keyword evidence="23" id="KW-1185">Reference proteome</keyword>
<evidence type="ECO:0000259" key="21">
    <source>
        <dbReference type="PROSITE" id="PS51387"/>
    </source>
</evidence>
<organism evidence="22 23">
    <name type="scientific">Marinicella pacifica</name>
    <dbReference type="NCBI Taxonomy" id="1171543"/>
    <lineage>
        <taxon>Bacteria</taxon>
        <taxon>Pseudomonadati</taxon>
        <taxon>Pseudomonadota</taxon>
        <taxon>Gammaproteobacteria</taxon>
        <taxon>Lysobacterales</taxon>
        <taxon>Marinicellaceae</taxon>
        <taxon>Marinicella</taxon>
    </lineage>
</organism>
<accession>A0A917FRN5</accession>
<dbReference type="HAMAP" id="MF_00037">
    <property type="entry name" value="MurB"/>
    <property type="match status" value="1"/>
</dbReference>
<protein>
    <recommendedName>
        <fullName evidence="7 20">UDP-N-acetylenolpyruvoylglucosamine reductase</fullName>
        <ecNumber evidence="6 20">1.3.1.98</ecNumber>
    </recommendedName>
    <alternativeName>
        <fullName evidence="18 20">UDP-N-acetylmuramate dehydrogenase</fullName>
    </alternativeName>
</protein>
<keyword evidence="16 20" id="KW-0131">Cell cycle</keyword>
<dbReference type="PANTHER" id="PTHR21071">
    <property type="entry name" value="UDP-N-ACETYLENOLPYRUVOYLGLUCOSAMINE REDUCTASE"/>
    <property type="match status" value="1"/>
</dbReference>
<evidence type="ECO:0000256" key="19">
    <source>
        <dbReference type="ARBA" id="ARBA00048914"/>
    </source>
</evidence>
<dbReference type="Gene3D" id="3.90.78.10">
    <property type="entry name" value="UDP-N-acetylenolpyruvoylglucosamine reductase, C-terminal domain"/>
    <property type="match status" value="1"/>
</dbReference>
<evidence type="ECO:0000313" key="22">
    <source>
        <dbReference type="EMBL" id="GGF98174.1"/>
    </source>
</evidence>
<evidence type="ECO:0000256" key="11">
    <source>
        <dbReference type="ARBA" id="ARBA00022827"/>
    </source>
</evidence>
<dbReference type="InterPro" id="IPR016169">
    <property type="entry name" value="FAD-bd_PCMH_sub2"/>
</dbReference>
<feature type="domain" description="FAD-binding PCMH-type" evidence="21">
    <location>
        <begin position="15"/>
        <end position="179"/>
    </location>
</feature>
<keyword evidence="14 20" id="KW-0573">Peptidoglycan synthesis</keyword>
<evidence type="ECO:0000256" key="10">
    <source>
        <dbReference type="ARBA" id="ARBA00022630"/>
    </source>
</evidence>
<dbReference type="Gene3D" id="3.30.465.10">
    <property type="match status" value="1"/>
</dbReference>
<evidence type="ECO:0000256" key="20">
    <source>
        <dbReference type="HAMAP-Rule" id="MF_00037"/>
    </source>
</evidence>
<dbReference type="NCBIfam" id="NF000755">
    <property type="entry name" value="PRK00046.1"/>
    <property type="match status" value="1"/>
</dbReference>
<keyword evidence="8 20" id="KW-0963">Cytoplasm</keyword>
<evidence type="ECO:0000256" key="4">
    <source>
        <dbReference type="ARBA" id="ARBA00004752"/>
    </source>
</evidence>
<evidence type="ECO:0000256" key="1">
    <source>
        <dbReference type="ARBA" id="ARBA00001974"/>
    </source>
</evidence>
<evidence type="ECO:0000256" key="17">
    <source>
        <dbReference type="ARBA" id="ARBA00023316"/>
    </source>
</evidence>
<dbReference type="Pfam" id="PF01565">
    <property type="entry name" value="FAD_binding_4"/>
    <property type="match status" value="1"/>
</dbReference>
<comment type="pathway">
    <text evidence="4 20">Cell wall biogenesis; peptidoglycan biosynthesis.</text>
</comment>
<dbReference type="Gene3D" id="3.30.43.10">
    <property type="entry name" value="Uridine Diphospho-n-acetylenolpyruvylglucosamine Reductase, domain 2"/>
    <property type="match status" value="1"/>
</dbReference>
<keyword evidence="10 20" id="KW-0285">Flavoprotein</keyword>
<dbReference type="SUPFAM" id="SSF56176">
    <property type="entry name" value="FAD-binding/transporter-associated domain-like"/>
    <property type="match status" value="1"/>
</dbReference>
<evidence type="ECO:0000256" key="8">
    <source>
        <dbReference type="ARBA" id="ARBA00022490"/>
    </source>
</evidence>
<dbReference type="PANTHER" id="PTHR21071:SF4">
    <property type="entry name" value="UDP-N-ACETYLENOLPYRUVOYLGLUCOSAMINE REDUCTASE"/>
    <property type="match status" value="1"/>
</dbReference>
<evidence type="ECO:0000256" key="6">
    <source>
        <dbReference type="ARBA" id="ARBA00012518"/>
    </source>
</evidence>
<dbReference type="EC" id="1.3.1.98" evidence="6 20"/>
<dbReference type="InterPro" id="IPR003170">
    <property type="entry name" value="MurB"/>
</dbReference>
<dbReference type="GO" id="GO:0071555">
    <property type="term" value="P:cell wall organization"/>
    <property type="evidence" value="ECO:0007669"/>
    <property type="project" value="UniProtKB-KW"/>
</dbReference>
<evidence type="ECO:0000256" key="13">
    <source>
        <dbReference type="ARBA" id="ARBA00022960"/>
    </source>
</evidence>
<dbReference type="GO" id="GO:0009252">
    <property type="term" value="P:peptidoglycan biosynthetic process"/>
    <property type="evidence" value="ECO:0007669"/>
    <property type="project" value="UniProtKB-UniRule"/>
</dbReference>
<dbReference type="GO" id="GO:0008360">
    <property type="term" value="P:regulation of cell shape"/>
    <property type="evidence" value="ECO:0007669"/>
    <property type="project" value="UniProtKB-KW"/>
</dbReference>
<evidence type="ECO:0000256" key="5">
    <source>
        <dbReference type="ARBA" id="ARBA00010485"/>
    </source>
</evidence>
<dbReference type="GO" id="GO:0005829">
    <property type="term" value="C:cytosol"/>
    <property type="evidence" value="ECO:0007669"/>
    <property type="project" value="TreeGrafter"/>
</dbReference>
<keyword evidence="13 20" id="KW-0133">Cell shape</keyword>
<dbReference type="Pfam" id="PF02873">
    <property type="entry name" value="MurB_C"/>
    <property type="match status" value="1"/>
</dbReference>
<keyword evidence="9 20" id="KW-0132">Cell division</keyword>
<evidence type="ECO:0000256" key="16">
    <source>
        <dbReference type="ARBA" id="ARBA00023306"/>
    </source>
</evidence>
<dbReference type="GO" id="GO:0071949">
    <property type="term" value="F:FAD binding"/>
    <property type="evidence" value="ECO:0007669"/>
    <property type="project" value="InterPro"/>
</dbReference>
<comment type="function">
    <text evidence="2 20">Cell wall formation.</text>
</comment>
<feature type="active site" description="Proton donor" evidence="20">
    <location>
        <position position="227"/>
    </location>
</feature>
<comment type="catalytic activity">
    <reaction evidence="19 20">
        <text>UDP-N-acetyl-alpha-D-muramate + NADP(+) = UDP-N-acetyl-3-O-(1-carboxyvinyl)-alpha-D-glucosamine + NADPH + H(+)</text>
        <dbReference type="Rhea" id="RHEA:12248"/>
        <dbReference type="ChEBI" id="CHEBI:15378"/>
        <dbReference type="ChEBI" id="CHEBI:57783"/>
        <dbReference type="ChEBI" id="CHEBI:58349"/>
        <dbReference type="ChEBI" id="CHEBI:68483"/>
        <dbReference type="ChEBI" id="CHEBI:70757"/>
        <dbReference type="EC" id="1.3.1.98"/>
    </reaction>
</comment>
<evidence type="ECO:0000256" key="14">
    <source>
        <dbReference type="ARBA" id="ARBA00022984"/>
    </source>
</evidence>
<dbReference type="RefSeq" id="WP_188365538.1">
    <property type="nucleotide sequence ID" value="NZ_BAABJF010000022.1"/>
</dbReference>
<dbReference type="Proteomes" id="UP000605253">
    <property type="component" value="Unassembled WGS sequence"/>
</dbReference>
<keyword evidence="15 20" id="KW-0560">Oxidoreductase</keyword>
<feature type="active site" evidence="20">
    <location>
        <position position="325"/>
    </location>
</feature>
<dbReference type="InterPro" id="IPR011601">
    <property type="entry name" value="MurB_C"/>
</dbReference>
<reference evidence="22" key="2">
    <citation type="submission" date="2020-09" db="EMBL/GenBank/DDBJ databases">
        <authorList>
            <person name="Sun Q."/>
            <person name="Zhou Y."/>
        </authorList>
    </citation>
    <scope>NUCLEOTIDE SEQUENCE</scope>
    <source>
        <strain evidence="22">CGMCC 1.12181</strain>
    </source>
</reference>
<gene>
    <name evidence="20 22" type="primary">murB</name>
    <name evidence="22" type="ORF">GCM10011365_19360</name>
</gene>
<evidence type="ECO:0000256" key="9">
    <source>
        <dbReference type="ARBA" id="ARBA00022618"/>
    </source>
</evidence>
<comment type="similarity">
    <text evidence="5 20">Belongs to the MurB family.</text>
</comment>